<reference evidence="2" key="1">
    <citation type="journal article" date="2003" name="Mol. Plant Microbe Interact.">
        <title>Infection-blocking genes of a symbiotic Rhizobium leguminosarum strain that are involved in temperature-dependent protein secretion.</title>
        <authorList>
            <person name="Bladergroen M.R."/>
            <person name="Badelt K."/>
            <person name="Spaink H.P."/>
        </authorList>
    </citation>
    <scope>NUCLEOTIDE SEQUENCE</scope>
</reference>
<dbReference type="InterPro" id="IPR009211">
    <property type="entry name" value="TagJ"/>
</dbReference>
<dbReference type="Pfam" id="PF07024">
    <property type="entry name" value="ImpE"/>
    <property type="match status" value="1"/>
</dbReference>
<accession>A0A9U5CZW8</accession>
<evidence type="ECO:0000313" key="2">
    <source>
        <dbReference type="RefSeq" id="WP_245591292.1"/>
    </source>
</evidence>
<dbReference type="Gene3D" id="1.25.40.10">
    <property type="entry name" value="Tetratricopeptide repeat domain"/>
    <property type="match status" value="1"/>
</dbReference>
<protein>
    <submittedName>
        <fullName evidence="2">Type VI secretion system accessory protein TagJ</fullName>
    </submittedName>
</protein>
<keyword evidence="1" id="KW-1185">Reference proteome</keyword>
<dbReference type="AlphaFoldDB" id="A0A9U5CZW8"/>
<organism evidence="1 2">
    <name type="scientific">Derxia gummosa DSM 723</name>
    <dbReference type="NCBI Taxonomy" id="1121388"/>
    <lineage>
        <taxon>Bacteria</taxon>
        <taxon>Pseudomonadati</taxon>
        <taxon>Pseudomonadota</taxon>
        <taxon>Betaproteobacteria</taxon>
        <taxon>Burkholderiales</taxon>
        <taxon>Alcaligenaceae</taxon>
        <taxon>Derxia</taxon>
    </lineage>
</organism>
<name>A0A9U5CZW8_9BURK</name>
<dbReference type="SUPFAM" id="SSF144059">
    <property type="entry name" value="ImpE-like"/>
    <property type="match status" value="1"/>
</dbReference>
<dbReference type="Proteomes" id="UP000675920">
    <property type="component" value="Unplaced"/>
</dbReference>
<evidence type="ECO:0000313" key="1">
    <source>
        <dbReference type="Proteomes" id="UP000675920"/>
    </source>
</evidence>
<sequence length="297" mass="32013">MMVAPTATPAESALRKGEPRAALTCLQEQVRANPSDAKLRIFLFQLLAVCGEYERAVNQLAVSAQLDAGATAMAQTYREAIRCELYRREVFAGRRTPLVLGDPQDWTARLAEALALDAAGQREAASVLRTEAFASAPACAGRVDGRLFAWIADADSRLGPVLEAIVNGIYYWLPFVNLARLEIDAPEDLRDLVWTPARLHFTNGGGTVALIPTRYVGSEATGDAALQLARRTEWREAAPDVFAGLGQRLLATDAEEFALHEARVIEWDRAVPHATDNRDASCVADHAAAAGDAGSSS</sequence>
<dbReference type="InterPro" id="IPR011990">
    <property type="entry name" value="TPR-like_helical_dom_sf"/>
</dbReference>
<reference evidence="2" key="2">
    <citation type="submission" date="2025-08" db="UniProtKB">
        <authorList>
            <consortium name="RefSeq"/>
        </authorList>
    </citation>
    <scope>IDENTIFICATION</scope>
</reference>
<proteinExistence type="predicted"/>
<dbReference type="RefSeq" id="WP_245591292.1">
    <property type="nucleotide sequence ID" value="NZ_AXWS01000007.1"/>
</dbReference>
<dbReference type="PIRSF" id="PIRSF029288">
    <property type="entry name" value="SciE_ImpE"/>
    <property type="match status" value="1"/>
</dbReference>